<dbReference type="Gene3D" id="1.50.10.10">
    <property type="match status" value="1"/>
</dbReference>
<gene>
    <name evidence="3" type="ORF">KUV50_12125</name>
</gene>
<name>A0A953LDH7_9BACT</name>
<feature type="domain" description="Glycogen debranching enzyme bacterial and archaeal type N-terminal" evidence="2">
    <location>
        <begin position="20"/>
        <end position="239"/>
    </location>
</feature>
<dbReference type="InterPro" id="IPR010401">
    <property type="entry name" value="AGL/Gdb1"/>
</dbReference>
<evidence type="ECO:0000259" key="1">
    <source>
        <dbReference type="Pfam" id="PF06202"/>
    </source>
</evidence>
<evidence type="ECO:0000259" key="2">
    <source>
        <dbReference type="Pfam" id="PF12439"/>
    </source>
</evidence>
<dbReference type="GO" id="GO:0004135">
    <property type="term" value="F:amylo-alpha-1,6-glucosidase activity"/>
    <property type="evidence" value="ECO:0007669"/>
    <property type="project" value="InterPro"/>
</dbReference>
<sequence>MDYLSFDKESLVNLEYSLNREILSTNRAGGYLSTSLPLCNTRKYHGLMVLPLEAFNYENFVLLSSLDETIITEERSFNLGIHKYPKIYSPRGHKYLIDFKYAPTPTLWYRVGNIILKKELLFAHKKENLMIRYTVDKAPASLKMRMKPFLAFRRTHDLTHANMTANTKYEQAENGVSFKLYKGFPRLYLQLNKKSSWISSPEWYHKIEYKEEIARGYPGHEDLLVPGYFEVGLKEGDQLIFSASTGEVKTRTITSNFKKEVSLRPPKDDFENCLRNAASQFIVHRDKMTQVVAGFPWFGRWGRDTFIALPGLTLSLGDTETCIKVLDSLISEMKDGFFPNTGNKGKVLFNSVDAPLWFFWVLQRYLMVDDQPAMIWKKYSKTMKKILSTYRNGGIYSVHMDDNGLIWQGESGVALTWMDAVVDGVPVTPRTGYAVEICALWYNAIRFTLDMAELNGDQSFVKKWKSIPGLIEDHFMDVFWYDKGRYLADYVDHKGQNTAMRPNQIFAISLPFSLVPPSEQRHVVDRIRSELYTKKGLRTLSPKNPAYIGEYYGDQRNRDKAYHQGTVWPWLLGHFFTSHIKVRGREDSFQLADDLMNTFNEDMTTYGIASIAEIYDGDPPHRPKGAISQAWSVAEVIRILKFVQKEKN</sequence>
<feature type="domain" description="Glycogen debranching enzyme C-terminal" evidence="1">
    <location>
        <begin position="277"/>
        <end position="638"/>
    </location>
</feature>
<dbReference type="InterPro" id="IPR024742">
    <property type="entry name" value="Glycogen_debranch_N"/>
</dbReference>
<dbReference type="InterPro" id="IPR012341">
    <property type="entry name" value="6hp_glycosidase-like_sf"/>
</dbReference>
<dbReference type="InterPro" id="IPR032790">
    <property type="entry name" value="GDE_C"/>
</dbReference>
<dbReference type="RefSeq" id="WP_222580424.1">
    <property type="nucleotide sequence ID" value="NZ_JAHVHU010000010.1"/>
</dbReference>
<protein>
    <submittedName>
        <fullName evidence="3">Amylo-alpha-1,6-glucosidase</fullName>
    </submittedName>
</protein>
<dbReference type="Proteomes" id="UP000753961">
    <property type="component" value="Unassembled WGS sequence"/>
</dbReference>
<dbReference type="PANTHER" id="PTHR10569:SF2">
    <property type="entry name" value="GLYCOGEN DEBRANCHING ENZYME"/>
    <property type="match status" value="1"/>
</dbReference>
<keyword evidence="4" id="KW-1185">Reference proteome</keyword>
<dbReference type="PANTHER" id="PTHR10569">
    <property type="entry name" value="GLYCOGEN DEBRANCHING ENZYME"/>
    <property type="match status" value="1"/>
</dbReference>
<evidence type="ECO:0000313" key="4">
    <source>
        <dbReference type="Proteomes" id="UP000753961"/>
    </source>
</evidence>
<comment type="caution">
    <text evidence="3">The sequence shown here is derived from an EMBL/GenBank/DDBJ whole genome shotgun (WGS) entry which is preliminary data.</text>
</comment>
<dbReference type="Pfam" id="PF12439">
    <property type="entry name" value="GDE_N"/>
    <property type="match status" value="1"/>
</dbReference>
<accession>A0A953LDH7</accession>
<evidence type="ECO:0000313" key="3">
    <source>
        <dbReference type="EMBL" id="MBY5958889.1"/>
    </source>
</evidence>
<dbReference type="Pfam" id="PF06202">
    <property type="entry name" value="GDE_C"/>
    <property type="match status" value="1"/>
</dbReference>
<dbReference type="InterPro" id="IPR008928">
    <property type="entry name" value="6-hairpin_glycosidase_sf"/>
</dbReference>
<dbReference type="EMBL" id="JAHVHU010000010">
    <property type="protein sequence ID" value="MBY5958889.1"/>
    <property type="molecule type" value="Genomic_DNA"/>
</dbReference>
<dbReference type="GO" id="GO:0005980">
    <property type="term" value="P:glycogen catabolic process"/>
    <property type="evidence" value="ECO:0007669"/>
    <property type="project" value="InterPro"/>
</dbReference>
<dbReference type="SUPFAM" id="SSF48208">
    <property type="entry name" value="Six-hairpin glycosidases"/>
    <property type="match status" value="1"/>
</dbReference>
<proteinExistence type="predicted"/>
<dbReference type="GO" id="GO:0004134">
    <property type="term" value="F:4-alpha-glucanotransferase activity"/>
    <property type="evidence" value="ECO:0007669"/>
    <property type="project" value="InterPro"/>
</dbReference>
<dbReference type="AlphaFoldDB" id="A0A953LDH7"/>
<organism evidence="3 4">
    <name type="scientific">Membranihabitans marinus</name>
    <dbReference type="NCBI Taxonomy" id="1227546"/>
    <lineage>
        <taxon>Bacteria</taxon>
        <taxon>Pseudomonadati</taxon>
        <taxon>Bacteroidota</taxon>
        <taxon>Saprospiria</taxon>
        <taxon>Saprospirales</taxon>
        <taxon>Saprospiraceae</taxon>
        <taxon>Membranihabitans</taxon>
    </lineage>
</organism>
<reference evidence="3" key="1">
    <citation type="submission" date="2021-06" db="EMBL/GenBank/DDBJ databases">
        <title>44 bacteria genomes isolated from Dapeng, Shenzhen.</title>
        <authorList>
            <person name="Zheng W."/>
            <person name="Yu S."/>
            <person name="Huang Y."/>
        </authorList>
    </citation>
    <scope>NUCLEOTIDE SEQUENCE</scope>
    <source>
        <strain evidence="3">DP5N28-2</strain>
    </source>
</reference>